<comment type="caution">
    <text evidence="2">The sequence shown here is derived from an EMBL/GenBank/DDBJ whole genome shotgun (WGS) entry which is preliminary data.</text>
</comment>
<proteinExistence type="predicted"/>
<keyword evidence="3" id="KW-1185">Reference proteome</keyword>
<dbReference type="PANTHER" id="PTHR43792:SF1">
    <property type="entry name" value="N-ACETYLTRANSFERASE DOMAIN-CONTAINING PROTEIN"/>
    <property type="match status" value="1"/>
</dbReference>
<dbReference type="RefSeq" id="WP_241239777.1">
    <property type="nucleotide sequence ID" value="NZ_CP034588.1"/>
</dbReference>
<dbReference type="InterPro" id="IPR016181">
    <property type="entry name" value="Acyl_CoA_acyltransferase"/>
</dbReference>
<accession>A0A316GDX7</accession>
<name>A0A316GDX7_9RHOB</name>
<sequence>MTPHLADTPVLETERLTLRAPVLADADNFVAFYGSERSTHVGGPLTPRAAWNFFATELGHWALRGFGMFSAVPKGSETAIAMVGHWQPVDWPEREVGWLVLDPDCEGKGIAHEAARACVDHAYRVLGWDTVVSYIDPRNARSIALARRLGAQRDDDATPPMRREADLPAALVFRHPVPGAA</sequence>
<feature type="domain" description="N-acetyltransferase" evidence="1">
    <location>
        <begin position="16"/>
        <end position="178"/>
    </location>
</feature>
<reference evidence="2 3" key="1">
    <citation type="submission" date="2018-05" db="EMBL/GenBank/DDBJ databases">
        <title>Genomic Encyclopedia of Type Strains, Phase IV (KMG-IV): sequencing the most valuable type-strain genomes for metagenomic binning, comparative biology and taxonomic classification.</title>
        <authorList>
            <person name="Goeker M."/>
        </authorList>
    </citation>
    <scope>NUCLEOTIDE SEQUENCE [LARGE SCALE GENOMIC DNA]</scope>
    <source>
        <strain evidence="2 3">DSM 103371</strain>
    </source>
</reference>
<gene>
    <name evidence="2" type="ORF">C8D95_101248</name>
</gene>
<organism evidence="2 3">
    <name type="scientific">Silicimonas algicola</name>
    <dbReference type="NCBI Taxonomy" id="1826607"/>
    <lineage>
        <taxon>Bacteria</taxon>
        <taxon>Pseudomonadati</taxon>
        <taxon>Pseudomonadota</taxon>
        <taxon>Alphaproteobacteria</taxon>
        <taxon>Rhodobacterales</taxon>
        <taxon>Paracoccaceae</taxon>
    </lineage>
</organism>
<dbReference type="PANTHER" id="PTHR43792">
    <property type="entry name" value="GNAT FAMILY, PUTATIVE (AFU_ORTHOLOGUE AFUA_3G00765)-RELATED-RELATED"/>
    <property type="match status" value="1"/>
</dbReference>
<dbReference type="EMBL" id="QGGV01000001">
    <property type="protein sequence ID" value="PWK58435.1"/>
    <property type="molecule type" value="Genomic_DNA"/>
</dbReference>
<dbReference type="PROSITE" id="PS51186">
    <property type="entry name" value="GNAT"/>
    <property type="match status" value="1"/>
</dbReference>
<evidence type="ECO:0000259" key="1">
    <source>
        <dbReference type="PROSITE" id="PS51186"/>
    </source>
</evidence>
<dbReference type="GO" id="GO:0016747">
    <property type="term" value="F:acyltransferase activity, transferring groups other than amino-acyl groups"/>
    <property type="evidence" value="ECO:0007669"/>
    <property type="project" value="InterPro"/>
</dbReference>
<dbReference type="Proteomes" id="UP000245390">
    <property type="component" value="Unassembled WGS sequence"/>
</dbReference>
<dbReference type="Gene3D" id="3.40.630.30">
    <property type="match status" value="1"/>
</dbReference>
<dbReference type="Pfam" id="PF13302">
    <property type="entry name" value="Acetyltransf_3"/>
    <property type="match status" value="1"/>
</dbReference>
<dbReference type="SUPFAM" id="SSF55729">
    <property type="entry name" value="Acyl-CoA N-acyltransferases (Nat)"/>
    <property type="match status" value="1"/>
</dbReference>
<evidence type="ECO:0000313" key="2">
    <source>
        <dbReference type="EMBL" id="PWK58435.1"/>
    </source>
</evidence>
<evidence type="ECO:0000313" key="3">
    <source>
        <dbReference type="Proteomes" id="UP000245390"/>
    </source>
</evidence>
<keyword evidence="2" id="KW-0808">Transferase</keyword>
<protein>
    <submittedName>
        <fullName evidence="2">RimJ/RimL family protein N-acetyltransferase</fullName>
    </submittedName>
</protein>
<dbReference type="InterPro" id="IPR051531">
    <property type="entry name" value="N-acetyltransferase"/>
</dbReference>
<dbReference type="AlphaFoldDB" id="A0A316GDX7"/>
<dbReference type="InterPro" id="IPR000182">
    <property type="entry name" value="GNAT_dom"/>
</dbReference>